<evidence type="ECO:0000313" key="2">
    <source>
        <dbReference type="Proteomes" id="UP000789831"/>
    </source>
</evidence>
<organism evidence="1 2">
    <name type="scientific">Ambispora gerdemannii</name>
    <dbReference type="NCBI Taxonomy" id="144530"/>
    <lineage>
        <taxon>Eukaryota</taxon>
        <taxon>Fungi</taxon>
        <taxon>Fungi incertae sedis</taxon>
        <taxon>Mucoromycota</taxon>
        <taxon>Glomeromycotina</taxon>
        <taxon>Glomeromycetes</taxon>
        <taxon>Archaeosporales</taxon>
        <taxon>Ambisporaceae</taxon>
        <taxon>Ambispora</taxon>
    </lineage>
</organism>
<gene>
    <name evidence="1" type="ORF">AGERDE_LOCUS8465</name>
</gene>
<dbReference type="AlphaFoldDB" id="A0A9N9C6E6"/>
<name>A0A9N9C6E6_9GLOM</name>
<protein>
    <submittedName>
        <fullName evidence="1">11797_t:CDS:1</fullName>
    </submittedName>
</protein>
<sequence>MPKLSAYAKGLKLELELVERLEGIACEHTGGPGDGEVDARCETAMLKYAFQCNNDPPSSVSEEQSGALGIIVSAPGNKFTQCAIESARAFVYPILRTDIARLPLYILNITFNRLQGRPFEFFYLS</sequence>
<dbReference type="Proteomes" id="UP000789831">
    <property type="component" value="Unassembled WGS sequence"/>
</dbReference>
<evidence type="ECO:0000313" key="1">
    <source>
        <dbReference type="EMBL" id="CAG8588096.1"/>
    </source>
</evidence>
<comment type="caution">
    <text evidence="1">The sequence shown here is derived from an EMBL/GenBank/DDBJ whole genome shotgun (WGS) entry which is preliminary data.</text>
</comment>
<accession>A0A9N9C6E6</accession>
<dbReference type="EMBL" id="CAJVPL010001800">
    <property type="protein sequence ID" value="CAG8588096.1"/>
    <property type="molecule type" value="Genomic_DNA"/>
</dbReference>
<keyword evidence="2" id="KW-1185">Reference proteome</keyword>
<dbReference type="OrthoDB" id="2429086at2759"/>
<reference evidence="1" key="1">
    <citation type="submission" date="2021-06" db="EMBL/GenBank/DDBJ databases">
        <authorList>
            <person name="Kallberg Y."/>
            <person name="Tangrot J."/>
            <person name="Rosling A."/>
        </authorList>
    </citation>
    <scope>NUCLEOTIDE SEQUENCE</scope>
    <source>
        <strain evidence="1">MT106</strain>
    </source>
</reference>
<proteinExistence type="predicted"/>